<dbReference type="EMBL" id="UYSL01020799">
    <property type="protein sequence ID" value="VDL76180.1"/>
    <property type="molecule type" value="Genomic_DNA"/>
</dbReference>
<reference evidence="3" key="1">
    <citation type="submission" date="2017-02" db="UniProtKB">
        <authorList>
            <consortium name="WormBaseParasite"/>
        </authorList>
    </citation>
    <scope>IDENTIFICATION</scope>
</reference>
<dbReference type="Proteomes" id="UP000271162">
    <property type="component" value="Unassembled WGS sequence"/>
</dbReference>
<proteinExistence type="predicted"/>
<accession>A0A0N4Y8M5</accession>
<sequence length="93" mass="10711">MTMFGSAAAALRRTCDREGGWLSRTPIALRMKSDSYCDRMCDLMRRNGRTRFSFCDRSRWRPATDASIENAVELFRGLEIDSESDLKKVLLLQ</sequence>
<name>A0A0N4Y8M5_NIPBR</name>
<organism evidence="3">
    <name type="scientific">Nippostrongylus brasiliensis</name>
    <name type="common">Rat hookworm</name>
    <dbReference type="NCBI Taxonomy" id="27835"/>
    <lineage>
        <taxon>Eukaryota</taxon>
        <taxon>Metazoa</taxon>
        <taxon>Ecdysozoa</taxon>
        <taxon>Nematoda</taxon>
        <taxon>Chromadorea</taxon>
        <taxon>Rhabditida</taxon>
        <taxon>Rhabditina</taxon>
        <taxon>Rhabditomorpha</taxon>
        <taxon>Strongyloidea</taxon>
        <taxon>Heligmosomidae</taxon>
        <taxon>Nippostrongylus</taxon>
    </lineage>
</organism>
<evidence type="ECO:0000313" key="1">
    <source>
        <dbReference type="EMBL" id="VDL76180.1"/>
    </source>
</evidence>
<gene>
    <name evidence="1" type="ORF">NBR_LOCUS12591</name>
</gene>
<keyword evidence="2" id="KW-1185">Reference proteome</keyword>
<dbReference type="WBParaSite" id="NBR_0001259001-mRNA-1">
    <property type="protein sequence ID" value="NBR_0001259001-mRNA-1"/>
    <property type="gene ID" value="NBR_0001259001"/>
</dbReference>
<protein>
    <submittedName>
        <fullName evidence="1 3">Uncharacterized protein</fullName>
    </submittedName>
</protein>
<evidence type="ECO:0000313" key="3">
    <source>
        <dbReference type="WBParaSite" id="NBR_0001259001-mRNA-1"/>
    </source>
</evidence>
<dbReference type="AlphaFoldDB" id="A0A0N4Y8M5"/>
<evidence type="ECO:0000313" key="2">
    <source>
        <dbReference type="Proteomes" id="UP000271162"/>
    </source>
</evidence>
<reference evidence="1 2" key="2">
    <citation type="submission" date="2018-11" db="EMBL/GenBank/DDBJ databases">
        <authorList>
            <consortium name="Pathogen Informatics"/>
        </authorList>
    </citation>
    <scope>NUCLEOTIDE SEQUENCE [LARGE SCALE GENOMIC DNA]</scope>
</reference>